<feature type="compositionally biased region" description="Polar residues" evidence="2">
    <location>
        <begin position="743"/>
        <end position="753"/>
    </location>
</feature>
<dbReference type="Proteomes" id="UP000541558">
    <property type="component" value="Unassembled WGS sequence"/>
</dbReference>
<accession>A0A8H5BM41</accession>
<proteinExistence type="predicted"/>
<evidence type="ECO:0000313" key="4">
    <source>
        <dbReference type="EMBL" id="KAF5324667.1"/>
    </source>
</evidence>
<dbReference type="GO" id="GO:0003677">
    <property type="term" value="F:DNA binding"/>
    <property type="evidence" value="ECO:0007669"/>
    <property type="project" value="InterPro"/>
</dbReference>
<protein>
    <recommendedName>
        <fullName evidence="3">Ndc10 domain-containing protein</fullName>
    </recommendedName>
</protein>
<feature type="compositionally biased region" description="Basic residues" evidence="2">
    <location>
        <begin position="19"/>
        <end position="29"/>
    </location>
</feature>
<evidence type="ECO:0000256" key="2">
    <source>
        <dbReference type="SAM" id="MobiDB-lite"/>
    </source>
</evidence>
<feature type="compositionally biased region" description="Polar residues" evidence="2">
    <location>
        <begin position="39"/>
        <end position="59"/>
    </location>
</feature>
<feature type="coiled-coil region" evidence="1">
    <location>
        <begin position="639"/>
        <end position="670"/>
    </location>
</feature>
<evidence type="ECO:0000256" key="1">
    <source>
        <dbReference type="SAM" id="Coils"/>
    </source>
</evidence>
<feature type="region of interest" description="Disordered" evidence="2">
    <location>
        <begin position="716"/>
        <end position="753"/>
    </location>
</feature>
<dbReference type="Pfam" id="PF16787">
    <property type="entry name" value="NDC10_II"/>
    <property type="match status" value="1"/>
</dbReference>
<sequence length="780" mass="87238">MGRKKTFEGVSTPPPSSNKRTKRSRKARPVSKMDPSAIALSQTAPLEKTNTTELDTSGLIQMPPTLDDELDIAGSNSSSTVPPVLQAALNNPEAVSGAVANSTLANSLLSLEEEAALQSLARNQEMSSGKGTEPAYARQLERYESQWALREARRAEEALEKGLEYTVVPAHPITAKKVAIYAEEERKRERLDRHGNPIPNTCISWRTVTQAISALENYRFIHHRKDPRYINCPEAQIFLRNDPDVRSVEKAARQWDAQRQDSSQELKANGIQSQTFTEEQFNEVSVGLMSGKKTPCQMVALLRDRTMLLTSGTMALRGDNVRSVRLSDLSLRDVPLVNISHDFKAKAIIMFSNQGKTNMNGRIDEHSAFRHREPELCILNALAMYFFGLYHIEKRKPATFAPDWKHDKATQIGYREWYNILLFPGGKSDFEEMADTHHRKRVNHFKAQFDIFCEKVTHSGRVRAANVAIQNGATVDGTKSLGNWSQSGSFRACYNRVLPTDAMLALAGFNGERKDSYYIARDELKPPEQLVSAIFPWIEEEEVAYRSRLEDHGPDARDNALVYFLSLLRILRVILVQDLAVMAARHPDLFVLRFSPFNTEAFRNFARESSAILDTVEAEAMANLKHLPEQFAASVSGALKSTMIKQEKHRREVEQQNEDLRNDVLDLVKLLATCVSTEKSNKRKFSEVLAQRFATPDLGDDKITRQAKRIHLDVPVESSTRGELGGQSNHAPQLVPHLGSDSMDPQPTSSSTMALAPKAPAISGSGAIANLPLFYLPPQH</sequence>
<keyword evidence="1" id="KW-0175">Coiled coil</keyword>
<keyword evidence="5" id="KW-1185">Reference proteome</keyword>
<dbReference type="AlphaFoldDB" id="A0A8H5BM41"/>
<dbReference type="InterPro" id="IPR038279">
    <property type="entry name" value="Ndc10_dom2_sf"/>
</dbReference>
<feature type="compositionally biased region" description="Polar residues" evidence="2">
    <location>
        <begin position="717"/>
        <end position="731"/>
    </location>
</feature>
<dbReference type="OrthoDB" id="3065555at2759"/>
<feature type="region of interest" description="Disordered" evidence="2">
    <location>
        <begin position="1"/>
        <end position="78"/>
    </location>
</feature>
<name>A0A8H5BM41_9AGAR</name>
<feature type="domain" description="Ndc10" evidence="3">
    <location>
        <begin position="273"/>
        <end position="602"/>
    </location>
</feature>
<gene>
    <name evidence="4" type="ORF">D9611_004415</name>
</gene>
<evidence type="ECO:0000259" key="3">
    <source>
        <dbReference type="Pfam" id="PF16787"/>
    </source>
</evidence>
<comment type="caution">
    <text evidence="4">The sequence shown here is derived from an EMBL/GenBank/DDBJ whole genome shotgun (WGS) entry which is preliminary data.</text>
</comment>
<dbReference type="InterPro" id="IPR031872">
    <property type="entry name" value="NDC10_II"/>
</dbReference>
<evidence type="ECO:0000313" key="5">
    <source>
        <dbReference type="Proteomes" id="UP000541558"/>
    </source>
</evidence>
<dbReference type="EMBL" id="JAACJK010000164">
    <property type="protein sequence ID" value="KAF5324667.1"/>
    <property type="molecule type" value="Genomic_DNA"/>
</dbReference>
<organism evidence="4 5">
    <name type="scientific">Ephemerocybe angulata</name>
    <dbReference type="NCBI Taxonomy" id="980116"/>
    <lineage>
        <taxon>Eukaryota</taxon>
        <taxon>Fungi</taxon>
        <taxon>Dikarya</taxon>
        <taxon>Basidiomycota</taxon>
        <taxon>Agaricomycotina</taxon>
        <taxon>Agaricomycetes</taxon>
        <taxon>Agaricomycetidae</taxon>
        <taxon>Agaricales</taxon>
        <taxon>Agaricineae</taxon>
        <taxon>Psathyrellaceae</taxon>
        <taxon>Ephemerocybe</taxon>
    </lineage>
</organism>
<reference evidence="4 5" key="1">
    <citation type="journal article" date="2020" name="ISME J.">
        <title>Uncovering the hidden diversity of litter-decomposition mechanisms in mushroom-forming fungi.</title>
        <authorList>
            <person name="Floudas D."/>
            <person name="Bentzer J."/>
            <person name="Ahren D."/>
            <person name="Johansson T."/>
            <person name="Persson P."/>
            <person name="Tunlid A."/>
        </authorList>
    </citation>
    <scope>NUCLEOTIDE SEQUENCE [LARGE SCALE GENOMIC DNA]</scope>
    <source>
        <strain evidence="4 5">CBS 175.51</strain>
    </source>
</reference>
<dbReference type="Gene3D" id="1.10.443.20">
    <property type="entry name" value="Centromere DNA-binding protein complex CBF3 subunit, domain 2"/>
    <property type="match status" value="1"/>
</dbReference>